<dbReference type="InterPro" id="IPR014729">
    <property type="entry name" value="Rossmann-like_a/b/a_fold"/>
</dbReference>
<protein>
    <recommendedName>
        <fullName evidence="6">tRNA(Ile)-lysidine synthase</fullName>
        <ecNumber evidence="6">6.3.4.19</ecNumber>
    </recommendedName>
    <alternativeName>
        <fullName evidence="6">tRNA(Ile)-2-lysyl-cytidine synthase</fullName>
    </alternativeName>
    <alternativeName>
        <fullName evidence="6">tRNA(Ile)-lysidine synthetase</fullName>
    </alternativeName>
</protein>
<evidence type="ECO:0000259" key="7">
    <source>
        <dbReference type="Pfam" id="PF01171"/>
    </source>
</evidence>
<evidence type="ECO:0000256" key="1">
    <source>
        <dbReference type="ARBA" id="ARBA00022598"/>
    </source>
</evidence>
<evidence type="ECO:0000256" key="6">
    <source>
        <dbReference type="HAMAP-Rule" id="MF_01161"/>
    </source>
</evidence>
<dbReference type="InterPro" id="IPR012795">
    <property type="entry name" value="tRNA_Ile_lys_synt_N"/>
</dbReference>
<comment type="similarity">
    <text evidence="6">Belongs to the tRNA(Ile)-lysidine synthase family.</text>
</comment>
<dbReference type="PANTHER" id="PTHR43033">
    <property type="entry name" value="TRNA(ILE)-LYSIDINE SYNTHASE-RELATED"/>
    <property type="match status" value="1"/>
</dbReference>
<evidence type="ECO:0000313" key="9">
    <source>
        <dbReference type="Proteomes" id="UP000256695"/>
    </source>
</evidence>
<dbReference type="GO" id="GO:0032267">
    <property type="term" value="F:tRNA(Ile)-lysidine synthase activity"/>
    <property type="evidence" value="ECO:0007669"/>
    <property type="project" value="UniProtKB-EC"/>
</dbReference>
<dbReference type="RefSeq" id="WP_115578274.1">
    <property type="nucleotide sequence ID" value="NZ_NXLX01000001.1"/>
</dbReference>
<dbReference type="GO" id="GO:0005737">
    <property type="term" value="C:cytoplasm"/>
    <property type="evidence" value="ECO:0007669"/>
    <property type="project" value="UniProtKB-SubCell"/>
</dbReference>
<reference evidence="8 9" key="1">
    <citation type="submission" date="2018-04" db="EMBL/GenBank/DDBJ databases">
        <title>Novel Campyloabacter and Helicobacter Species and Strains.</title>
        <authorList>
            <person name="Mannion A.J."/>
            <person name="Shen Z."/>
            <person name="Fox J.G."/>
        </authorList>
    </citation>
    <scope>NUCLEOTIDE SEQUENCE [LARGE SCALE GENOMIC DNA]</scope>
    <source>
        <strain evidence="8 9">MIT 04-9362</strain>
    </source>
</reference>
<dbReference type="SUPFAM" id="SSF52402">
    <property type="entry name" value="Adenine nucleotide alpha hydrolases-like"/>
    <property type="match status" value="1"/>
</dbReference>
<accession>A0A3D8JBM8</accession>
<comment type="caution">
    <text evidence="6">Lacks conserved residue(s) required for the propagation of feature annotation.</text>
</comment>
<evidence type="ECO:0000313" key="8">
    <source>
        <dbReference type="EMBL" id="RDU74565.1"/>
    </source>
</evidence>
<dbReference type="GO" id="GO:0005524">
    <property type="term" value="F:ATP binding"/>
    <property type="evidence" value="ECO:0007669"/>
    <property type="project" value="UniProtKB-KW"/>
</dbReference>
<keyword evidence="4" id="KW-0067">ATP-binding</keyword>
<dbReference type="InterPro" id="IPR011063">
    <property type="entry name" value="TilS/TtcA_N"/>
</dbReference>
<feature type="domain" description="tRNA(Ile)-lysidine/2-thiocytidine synthase N-terminal" evidence="7">
    <location>
        <begin position="19"/>
        <end position="190"/>
    </location>
</feature>
<keyword evidence="2 6" id="KW-0819">tRNA processing</keyword>
<dbReference type="InterPro" id="IPR012094">
    <property type="entry name" value="tRNA_Ile_lys_synt"/>
</dbReference>
<gene>
    <name evidence="6 8" type="primary">tilS</name>
    <name evidence="8" type="ORF">CQA57_00515</name>
</gene>
<comment type="caution">
    <text evidence="8">The sequence shown here is derived from an EMBL/GenBank/DDBJ whole genome shotgun (WGS) entry which is preliminary data.</text>
</comment>
<evidence type="ECO:0000256" key="5">
    <source>
        <dbReference type="ARBA" id="ARBA00048539"/>
    </source>
</evidence>
<dbReference type="NCBIfam" id="TIGR02432">
    <property type="entry name" value="lysidine_TilS_N"/>
    <property type="match status" value="1"/>
</dbReference>
<dbReference type="HAMAP" id="MF_01161">
    <property type="entry name" value="tRNA_Ile_lys_synt"/>
    <property type="match status" value="1"/>
</dbReference>
<evidence type="ECO:0000256" key="4">
    <source>
        <dbReference type="ARBA" id="ARBA00022840"/>
    </source>
</evidence>
<keyword evidence="3" id="KW-0547">Nucleotide-binding</keyword>
<evidence type="ECO:0000256" key="3">
    <source>
        <dbReference type="ARBA" id="ARBA00022741"/>
    </source>
</evidence>
<dbReference type="PANTHER" id="PTHR43033:SF1">
    <property type="entry name" value="TRNA(ILE)-LYSIDINE SYNTHASE-RELATED"/>
    <property type="match status" value="1"/>
</dbReference>
<dbReference type="Gene3D" id="3.40.50.620">
    <property type="entry name" value="HUPs"/>
    <property type="match status" value="1"/>
</dbReference>
<comment type="catalytic activity">
    <reaction evidence="5 6">
        <text>cytidine(34) in tRNA(Ile2) + L-lysine + ATP = lysidine(34) in tRNA(Ile2) + AMP + diphosphate + H(+)</text>
        <dbReference type="Rhea" id="RHEA:43744"/>
        <dbReference type="Rhea" id="RHEA-COMP:10625"/>
        <dbReference type="Rhea" id="RHEA-COMP:10670"/>
        <dbReference type="ChEBI" id="CHEBI:15378"/>
        <dbReference type="ChEBI" id="CHEBI:30616"/>
        <dbReference type="ChEBI" id="CHEBI:32551"/>
        <dbReference type="ChEBI" id="CHEBI:33019"/>
        <dbReference type="ChEBI" id="CHEBI:82748"/>
        <dbReference type="ChEBI" id="CHEBI:83665"/>
        <dbReference type="ChEBI" id="CHEBI:456215"/>
        <dbReference type="EC" id="6.3.4.19"/>
    </reaction>
</comment>
<dbReference type="GO" id="GO:0006400">
    <property type="term" value="P:tRNA modification"/>
    <property type="evidence" value="ECO:0007669"/>
    <property type="project" value="UniProtKB-UniRule"/>
</dbReference>
<keyword evidence="1 6" id="KW-0436">Ligase</keyword>
<dbReference type="EC" id="6.3.4.19" evidence="6"/>
<dbReference type="EMBL" id="NXLX01000001">
    <property type="protein sequence ID" value="RDU74565.1"/>
    <property type="molecule type" value="Genomic_DNA"/>
</dbReference>
<dbReference type="Proteomes" id="UP000256695">
    <property type="component" value="Unassembled WGS sequence"/>
</dbReference>
<evidence type="ECO:0000256" key="2">
    <source>
        <dbReference type="ARBA" id="ARBA00022694"/>
    </source>
</evidence>
<dbReference type="Pfam" id="PF01171">
    <property type="entry name" value="ATP_bind_3"/>
    <property type="match status" value="1"/>
</dbReference>
<dbReference type="CDD" id="cd01992">
    <property type="entry name" value="TilS_N"/>
    <property type="match status" value="1"/>
</dbReference>
<keyword evidence="9" id="KW-1185">Reference proteome</keyword>
<keyword evidence="6" id="KW-0963">Cytoplasm</keyword>
<dbReference type="AlphaFoldDB" id="A0A3D8JBM8"/>
<comment type="function">
    <text evidence="6">Ligates lysine onto the cytidine present at position 34 of the AUA codon-specific tRNA(Ile) that contains the anticodon CAU, in an ATP-dependent manner. Cytidine is converted to lysidine, thus changing the amino acid specificity of the tRNA from methionine to isoleucine.</text>
</comment>
<comment type="subcellular location">
    <subcellularLocation>
        <location evidence="6">Cytoplasm</location>
    </subcellularLocation>
</comment>
<sequence>MQKSLKNLIDLEYLRGKKNLLAFSAGVDSTALCFMLLQANIDFDFAMVDYQVRAQSKDEVEYAKCLAKKYDKKLFLHQAKKIDNDFENQARIVRYDFFKSIIEKYGYENLILAHHLNDRLEWFLMQFIKGSGLNTILGFEKIEERDTYKIVRPLFEISRDEIFDFVKNYQYFEDLSNQEMHFLRNKIRKNYANSLIKENKEGIVRSFQYLFEEKKALYLQQEVLQIKHIAYFKRRDILNDLYMVDRILKTLGYVWSKEQRQEVKKQDFSIQLASKFIIDSNEQYIFVAPIKYTNIVMSKEFKNQARKLLLPQKIRKEFFGLIQDCQIDLEKFTFC</sequence>
<proteinExistence type="inferred from homology"/>
<name>A0A3D8JBM8_9HELI</name>
<organism evidence="8 9">
    <name type="scientific">Helicobacter anseris</name>
    <dbReference type="NCBI Taxonomy" id="375926"/>
    <lineage>
        <taxon>Bacteria</taxon>
        <taxon>Pseudomonadati</taxon>
        <taxon>Campylobacterota</taxon>
        <taxon>Epsilonproteobacteria</taxon>
        <taxon>Campylobacterales</taxon>
        <taxon>Helicobacteraceae</taxon>
        <taxon>Helicobacter</taxon>
    </lineage>
</organism>
<dbReference type="OrthoDB" id="5289653at2"/>